<dbReference type="EC" id="2.7.13.3" evidence="2"/>
<feature type="domain" description="Histidine kinase/HSP90-like ATPase" evidence="11">
    <location>
        <begin position="379"/>
        <end position="463"/>
    </location>
</feature>
<feature type="transmembrane region" description="Helical" evidence="10">
    <location>
        <begin position="63"/>
        <end position="83"/>
    </location>
</feature>
<feature type="domain" description="Signal transduction histidine kinase subgroup 3 dimerisation and phosphoacceptor" evidence="12">
    <location>
        <begin position="279"/>
        <end position="342"/>
    </location>
</feature>
<gene>
    <name evidence="14" type="ORF">BJ980_001897</name>
</gene>
<reference evidence="14 15" key="1">
    <citation type="submission" date="2020-07" db="EMBL/GenBank/DDBJ databases">
        <title>Sequencing the genomes of 1000 actinobacteria strains.</title>
        <authorList>
            <person name="Klenk H.-P."/>
        </authorList>
    </citation>
    <scope>NUCLEOTIDE SEQUENCE [LARGE SCALE GENOMIC DNA]</scope>
    <source>
        <strain evidence="14 15">DSM 23819</strain>
    </source>
</reference>
<dbReference type="Gene3D" id="3.30.565.10">
    <property type="entry name" value="Histidine kinase-like ATPase, C-terminal domain"/>
    <property type="match status" value="1"/>
</dbReference>
<evidence type="ECO:0000256" key="4">
    <source>
        <dbReference type="ARBA" id="ARBA00022679"/>
    </source>
</evidence>
<dbReference type="GO" id="GO:0000155">
    <property type="term" value="F:phosphorelay sensor kinase activity"/>
    <property type="evidence" value="ECO:0007669"/>
    <property type="project" value="InterPro"/>
</dbReference>
<sequence>MSHSLADQPTEILQVTDDMPTQFEQSSPLGRASEPPSVPPPAPADRAKSAGVPWRRRVLPDTAYNLTALVLAIPAFVLMIAGLSIGGALAITLFGFPVLALTTFVARGFAHVERVRIRRLLFTDAPTPRYHRGPSDAGWLRRAMAPLTDPQSWLDVVWSIVSFVTAIVTFVVTVVWWSVALVGLTYWFWQQWLPNDPEQNETLAELIGLGDGRITESLLNLAIGVVAALTLPLAMRLTALVQSSIGRVMLSSRAELQQEMVHLNDTRDAARAAEAGSLRRLERDIHDGPQQGLVRLTMDLGRARKQMDTDPELARATIEQALRGARETVEELRQLSRGIAPPILVDRGLLPALDELASRSTIPVTTHLAVDGELPPHVETAAYYVASEALTNVAKHSGADRIELTARRENGVLLIEVVDNGTGGAAVAKGHGLAGLDQRVRAADGTLWIDSPVGGPTTVRAEIACG</sequence>
<keyword evidence="4" id="KW-0808">Transferase</keyword>
<evidence type="ECO:0000259" key="13">
    <source>
        <dbReference type="Pfam" id="PF13796"/>
    </source>
</evidence>
<accession>A0A7Y9S3C8</accession>
<comment type="caution">
    <text evidence="14">The sequence shown here is derived from an EMBL/GenBank/DDBJ whole genome shotgun (WGS) entry which is preliminary data.</text>
</comment>
<dbReference type="CDD" id="cd16917">
    <property type="entry name" value="HATPase_UhpB-NarQ-NarX-like"/>
    <property type="match status" value="1"/>
</dbReference>
<dbReference type="AlphaFoldDB" id="A0A7Y9S3C8"/>
<evidence type="ECO:0000256" key="3">
    <source>
        <dbReference type="ARBA" id="ARBA00022553"/>
    </source>
</evidence>
<dbReference type="PANTHER" id="PTHR24421">
    <property type="entry name" value="NITRATE/NITRITE SENSOR PROTEIN NARX-RELATED"/>
    <property type="match status" value="1"/>
</dbReference>
<dbReference type="InterPro" id="IPR036890">
    <property type="entry name" value="HATPase_C_sf"/>
</dbReference>
<name>A0A7Y9S3C8_9ACTN</name>
<feature type="region of interest" description="Disordered" evidence="9">
    <location>
        <begin position="1"/>
        <end position="51"/>
    </location>
</feature>
<keyword evidence="3" id="KW-0597">Phosphoprotein</keyword>
<dbReference type="InterPro" id="IPR003594">
    <property type="entry name" value="HATPase_dom"/>
</dbReference>
<keyword evidence="8" id="KW-0902">Two-component regulatory system</keyword>
<evidence type="ECO:0000256" key="9">
    <source>
        <dbReference type="SAM" id="MobiDB-lite"/>
    </source>
</evidence>
<evidence type="ECO:0000256" key="7">
    <source>
        <dbReference type="ARBA" id="ARBA00022840"/>
    </source>
</evidence>
<dbReference type="GO" id="GO:0046983">
    <property type="term" value="F:protein dimerization activity"/>
    <property type="evidence" value="ECO:0007669"/>
    <property type="project" value="InterPro"/>
</dbReference>
<keyword evidence="10" id="KW-0472">Membrane</keyword>
<feature type="transmembrane region" description="Helical" evidence="10">
    <location>
        <begin position="218"/>
        <end position="239"/>
    </location>
</feature>
<evidence type="ECO:0000259" key="11">
    <source>
        <dbReference type="Pfam" id="PF02518"/>
    </source>
</evidence>
<feature type="transmembrane region" description="Helical" evidence="10">
    <location>
        <begin position="156"/>
        <end position="189"/>
    </location>
</feature>
<evidence type="ECO:0000256" key="8">
    <source>
        <dbReference type="ARBA" id="ARBA00023012"/>
    </source>
</evidence>
<dbReference type="EMBL" id="JACCAA010000001">
    <property type="protein sequence ID" value="NYG58974.1"/>
    <property type="molecule type" value="Genomic_DNA"/>
</dbReference>
<evidence type="ECO:0000256" key="1">
    <source>
        <dbReference type="ARBA" id="ARBA00000085"/>
    </source>
</evidence>
<dbReference type="GO" id="GO:0016020">
    <property type="term" value="C:membrane"/>
    <property type="evidence" value="ECO:0007669"/>
    <property type="project" value="InterPro"/>
</dbReference>
<dbReference type="InterPro" id="IPR050482">
    <property type="entry name" value="Sensor_HK_TwoCompSys"/>
</dbReference>
<keyword evidence="5" id="KW-0547">Nucleotide-binding</keyword>
<keyword evidence="7" id="KW-0067">ATP-binding</keyword>
<evidence type="ECO:0000313" key="15">
    <source>
        <dbReference type="Proteomes" id="UP000540656"/>
    </source>
</evidence>
<feature type="transmembrane region" description="Helical" evidence="10">
    <location>
        <begin position="89"/>
        <end position="110"/>
    </location>
</feature>
<evidence type="ECO:0000256" key="2">
    <source>
        <dbReference type="ARBA" id="ARBA00012438"/>
    </source>
</evidence>
<keyword evidence="10" id="KW-0812">Transmembrane</keyword>
<feature type="compositionally biased region" description="Polar residues" evidence="9">
    <location>
        <begin position="1"/>
        <end position="13"/>
    </location>
</feature>
<evidence type="ECO:0000256" key="6">
    <source>
        <dbReference type="ARBA" id="ARBA00022777"/>
    </source>
</evidence>
<organism evidence="14 15">
    <name type="scientific">Nocardioides daedukensis</name>
    <dbReference type="NCBI Taxonomy" id="634462"/>
    <lineage>
        <taxon>Bacteria</taxon>
        <taxon>Bacillati</taxon>
        <taxon>Actinomycetota</taxon>
        <taxon>Actinomycetes</taxon>
        <taxon>Propionibacteriales</taxon>
        <taxon>Nocardioidaceae</taxon>
        <taxon>Nocardioides</taxon>
    </lineage>
</organism>
<evidence type="ECO:0000256" key="10">
    <source>
        <dbReference type="SAM" id="Phobius"/>
    </source>
</evidence>
<evidence type="ECO:0000259" key="12">
    <source>
        <dbReference type="Pfam" id="PF07730"/>
    </source>
</evidence>
<keyword evidence="6 14" id="KW-0418">Kinase</keyword>
<dbReference type="GO" id="GO:0005524">
    <property type="term" value="F:ATP binding"/>
    <property type="evidence" value="ECO:0007669"/>
    <property type="project" value="UniProtKB-KW"/>
</dbReference>
<dbReference type="SUPFAM" id="SSF55874">
    <property type="entry name" value="ATPase domain of HSP90 chaperone/DNA topoisomerase II/histidine kinase"/>
    <property type="match status" value="1"/>
</dbReference>
<keyword evidence="10" id="KW-1133">Transmembrane helix</keyword>
<dbReference type="Pfam" id="PF13796">
    <property type="entry name" value="Sensor"/>
    <property type="match status" value="1"/>
</dbReference>
<dbReference type="Pfam" id="PF02518">
    <property type="entry name" value="HATPase_c"/>
    <property type="match status" value="1"/>
</dbReference>
<dbReference type="RefSeq" id="WP_218855460.1">
    <property type="nucleotide sequence ID" value="NZ_JACCAA010000001.1"/>
</dbReference>
<evidence type="ECO:0000313" key="14">
    <source>
        <dbReference type="EMBL" id="NYG58974.1"/>
    </source>
</evidence>
<dbReference type="Gene3D" id="1.20.5.1930">
    <property type="match status" value="1"/>
</dbReference>
<proteinExistence type="predicted"/>
<dbReference type="InterPro" id="IPR025828">
    <property type="entry name" value="Put_sensor_dom"/>
</dbReference>
<comment type="catalytic activity">
    <reaction evidence="1">
        <text>ATP + protein L-histidine = ADP + protein N-phospho-L-histidine.</text>
        <dbReference type="EC" id="2.7.13.3"/>
    </reaction>
</comment>
<feature type="domain" description="Putative sensor" evidence="13">
    <location>
        <begin position="64"/>
        <end position="250"/>
    </location>
</feature>
<dbReference type="Proteomes" id="UP000540656">
    <property type="component" value="Unassembled WGS sequence"/>
</dbReference>
<dbReference type="InterPro" id="IPR011712">
    <property type="entry name" value="Sig_transdc_His_kin_sub3_dim/P"/>
</dbReference>
<protein>
    <recommendedName>
        <fullName evidence="2">histidine kinase</fullName>
        <ecNumber evidence="2">2.7.13.3</ecNumber>
    </recommendedName>
</protein>
<dbReference type="Pfam" id="PF07730">
    <property type="entry name" value="HisKA_3"/>
    <property type="match status" value="1"/>
</dbReference>
<keyword evidence="15" id="KW-1185">Reference proteome</keyword>
<evidence type="ECO:0000256" key="5">
    <source>
        <dbReference type="ARBA" id="ARBA00022741"/>
    </source>
</evidence>
<dbReference type="PANTHER" id="PTHR24421:SF10">
    <property type="entry name" value="NITRATE_NITRITE SENSOR PROTEIN NARQ"/>
    <property type="match status" value="1"/>
</dbReference>